<sequence>MKSVFPGHQISMLFSAQLPFFFNLLQYPVILPLQNLLPNCYRRFPSCCCAISDNSYEICSSKRRVLCNDSSKCNNNKIEATDLFGSSTSKKRQKACSAVEGRWQRAIQQP</sequence>
<evidence type="ECO:0000313" key="1">
    <source>
        <dbReference type="EMBL" id="KRY62203.1"/>
    </source>
</evidence>
<comment type="caution">
    <text evidence="1">The sequence shown here is derived from an EMBL/GenBank/DDBJ whole genome shotgun (WGS) entry which is preliminary data.</text>
</comment>
<name>A0A0V1DLG6_TRIPS</name>
<organism evidence="1 2">
    <name type="scientific">Trichinella pseudospiralis</name>
    <name type="common">Parasitic roundworm</name>
    <dbReference type="NCBI Taxonomy" id="6337"/>
    <lineage>
        <taxon>Eukaryota</taxon>
        <taxon>Metazoa</taxon>
        <taxon>Ecdysozoa</taxon>
        <taxon>Nematoda</taxon>
        <taxon>Enoplea</taxon>
        <taxon>Dorylaimia</taxon>
        <taxon>Trichinellida</taxon>
        <taxon>Trichinellidae</taxon>
        <taxon>Trichinella</taxon>
    </lineage>
</organism>
<reference evidence="1 2" key="1">
    <citation type="submission" date="2015-01" db="EMBL/GenBank/DDBJ databases">
        <title>Evolution of Trichinella species and genotypes.</title>
        <authorList>
            <person name="Korhonen P.K."/>
            <person name="Edoardo P."/>
            <person name="Giuseppe L.R."/>
            <person name="Gasser R.B."/>
        </authorList>
    </citation>
    <scope>NUCLEOTIDE SEQUENCE [LARGE SCALE GENOMIC DNA]</scope>
    <source>
        <strain evidence="1">ISS13</strain>
    </source>
</reference>
<accession>A0A0V1DLG6</accession>
<gene>
    <name evidence="1" type="ORF">T4A_428</name>
</gene>
<dbReference type="AlphaFoldDB" id="A0A0V1DLG6"/>
<proteinExistence type="predicted"/>
<protein>
    <submittedName>
        <fullName evidence="1">Uncharacterized protein</fullName>
    </submittedName>
</protein>
<dbReference type="Proteomes" id="UP000054632">
    <property type="component" value="Unassembled WGS sequence"/>
</dbReference>
<evidence type="ECO:0000313" key="2">
    <source>
        <dbReference type="Proteomes" id="UP000054632"/>
    </source>
</evidence>
<dbReference type="EMBL" id="JYDR01002533">
    <property type="protein sequence ID" value="KRY62203.1"/>
    <property type="molecule type" value="Genomic_DNA"/>
</dbReference>